<reference evidence="2 3" key="1">
    <citation type="submission" date="2021-07" db="EMBL/GenBank/DDBJ databases">
        <title>Genome data of Colletotrichum spaethianum.</title>
        <authorList>
            <person name="Utami Y.D."/>
            <person name="Hiruma K."/>
        </authorList>
    </citation>
    <scope>NUCLEOTIDE SEQUENCE [LARGE SCALE GENOMIC DNA]</scope>
    <source>
        <strain evidence="2 3">MAFF 242679</strain>
    </source>
</reference>
<protein>
    <submittedName>
        <fullName evidence="2">Uncharacterized protein</fullName>
    </submittedName>
</protein>
<evidence type="ECO:0000313" key="3">
    <source>
        <dbReference type="Proteomes" id="UP001055172"/>
    </source>
</evidence>
<dbReference type="EMBL" id="BPPX01000021">
    <property type="protein sequence ID" value="GJC86423.1"/>
    <property type="molecule type" value="Genomic_DNA"/>
</dbReference>
<dbReference type="AlphaFoldDB" id="A0AA37GUN2"/>
<evidence type="ECO:0000256" key="1">
    <source>
        <dbReference type="SAM" id="MobiDB-lite"/>
    </source>
</evidence>
<comment type="caution">
    <text evidence="2">The sequence shown here is derived from an EMBL/GenBank/DDBJ whole genome shotgun (WGS) entry which is preliminary data.</text>
</comment>
<dbReference type="Proteomes" id="UP001055172">
    <property type="component" value="Unassembled WGS sequence"/>
</dbReference>
<name>A0AA37GUN2_9PEZI</name>
<keyword evidence="3" id="KW-1185">Reference proteome</keyword>
<accession>A0AA37GUN2</accession>
<gene>
    <name evidence="2" type="ORF">ColLi_09261</name>
</gene>
<proteinExistence type="predicted"/>
<evidence type="ECO:0000313" key="2">
    <source>
        <dbReference type="EMBL" id="GJC86423.1"/>
    </source>
</evidence>
<sequence length="129" mass="14118">MAQNRDTKNRPASRFLPHNLASIRGGLQSRGDNDNEIEDAPIDLYYSSRLPATTVDSSTMATTPTATSILLEPVLPEEAAQRLKERLEDPARAGTKLLAAIKNSGSRKKWQPGLYFSRVNLLIPSALDG</sequence>
<organism evidence="2 3">
    <name type="scientific">Colletotrichum liriopes</name>
    <dbReference type="NCBI Taxonomy" id="708192"/>
    <lineage>
        <taxon>Eukaryota</taxon>
        <taxon>Fungi</taxon>
        <taxon>Dikarya</taxon>
        <taxon>Ascomycota</taxon>
        <taxon>Pezizomycotina</taxon>
        <taxon>Sordariomycetes</taxon>
        <taxon>Hypocreomycetidae</taxon>
        <taxon>Glomerellales</taxon>
        <taxon>Glomerellaceae</taxon>
        <taxon>Colletotrichum</taxon>
        <taxon>Colletotrichum spaethianum species complex</taxon>
    </lineage>
</organism>
<feature type="region of interest" description="Disordered" evidence="1">
    <location>
        <begin position="1"/>
        <end position="34"/>
    </location>
</feature>